<organism evidence="2 3">
    <name type="scientific">Moraxella lacunata</name>
    <dbReference type="NCBI Taxonomy" id="477"/>
    <lineage>
        <taxon>Bacteria</taxon>
        <taxon>Pseudomonadati</taxon>
        <taxon>Pseudomonadota</taxon>
        <taxon>Gammaproteobacteria</taxon>
        <taxon>Moraxellales</taxon>
        <taxon>Moraxellaceae</taxon>
        <taxon>Moraxella</taxon>
    </lineage>
</organism>
<gene>
    <name evidence="2" type="ORF">A9309_01415</name>
</gene>
<proteinExistence type="predicted"/>
<sequence length="71" mass="8450">MARTLLTDEQWYKLKTILLQLGIYNKHSLRNTAEGILYRIRAGISWEDLPCELGNYYSIHRDFFRWSNQAG</sequence>
<dbReference type="PANTHER" id="PTHR46637:SF1">
    <property type="entry name" value="BLL5188 PROTEIN"/>
    <property type="match status" value="1"/>
</dbReference>
<dbReference type="InterPro" id="IPR052909">
    <property type="entry name" value="Transposase_6_like"/>
</dbReference>
<dbReference type="RefSeq" id="WP_065256784.1">
    <property type="nucleotide sequence ID" value="NZ_JARDJM010000013.1"/>
</dbReference>
<accession>A0A1B8Q7T7</accession>
<dbReference type="EMBL" id="LZMS01000013">
    <property type="protein sequence ID" value="OBX66390.1"/>
    <property type="molecule type" value="Genomic_DNA"/>
</dbReference>
<reference evidence="2 3" key="1">
    <citation type="submission" date="2016-06" db="EMBL/GenBank/DDBJ databases">
        <title>Draft genome of Moraxella lacunata CCUG 57757A.</title>
        <authorList>
            <person name="Salva-Serra F."/>
            <person name="Engstrom-Jakobsson H."/>
            <person name="Thorell K."/>
            <person name="Gonzales-Siles L."/>
            <person name="Karlsson R."/>
            <person name="Boulund F."/>
            <person name="Engstrand L."/>
            <person name="Kristiansson E."/>
            <person name="Moore E."/>
        </authorList>
    </citation>
    <scope>NUCLEOTIDE SEQUENCE [LARGE SCALE GENOMIC DNA]</scope>
    <source>
        <strain evidence="2 3">CCUG 57757A</strain>
    </source>
</reference>
<dbReference type="PANTHER" id="PTHR46637">
    <property type="entry name" value="TIS1421-TRANSPOSASE PROTEIN A"/>
    <property type="match status" value="1"/>
</dbReference>
<dbReference type="Pfam" id="PF13340">
    <property type="entry name" value="DUF4096"/>
    <property type="match status" value="1"/>
</dbReference>
<feature type="domain" description="Insertion element IS402-like" evidence="1">
    <location>
        <begin position="6"/>
        <end position="69"/>
    </location>
</feature>
<evidence type="ECO:0000313" key="3">
    <source>
        <dbReference type="Proteomes" id="UP000092607"/>
    </source>
</evidence>
<name>A0A1B8Q7T7_MORLA</name>
<dbReference type="OrthoDB" id="1551210at2"/>
<dbReference type="InterPro" id="IPR025161">
    <property type="entry name" value="IS402-like_dom"/>
</dbReference>
<evidence type="ECO:0000259" key="1">
    <source>
        <dbReference type="Pfam" id="PF13340"/>
    </source>
</evidence>
<comment type="caution">
    <text evidence="2">The sequence shown here is derived from an EMBL/GenBank/DDBJ whole genome shotgun (WGS) entry which is preliminary data.</text>
</comment>
<dbReference type="AlphaFoldDB" id="A0A1B8Q7T7"/>
<dbReference type="Proteomes" id="UP000092607">
    <property type="component" value="Unassembled WGS sequence"/>
</dbReference>
<evidence type="ECO:0000313" key="2">
    <source>
        <dbReference type="EMBL" id="OBX66390.1"/>
    </source>
</evidence>
<protein>
    <recommendedName>
        <fullName evidence="1">Insertion element IS402-like domain-containing protein</fullName>
    </recommendedName>
</protein>